<proteinExistence type="predicted"/>
<name>A0A4P9VX43_9FUNG</name>
<dbReference type="InterPro" id="IPR011993">
    <property type="entry name" value="PH-like_dom_sf"/>
</dbReference>
<feature type="compositionally biased region" description="Low complexity" evidence="1">
    <location>
        <begin position="257"/>
        <end position="266"/>
    </location>
</feature>
<feature type="region of interest" description="Disordered" evidence="1">
    <location>
        <begin position="207"/>
        <end position="237"/>
    </location>
</feature>
<protein>
    <recommendedName>
        <fullName evidence="2">PH domain-containing protein</fullName>
    </recommendedName>
</protein>
<dbReference type="SUPFAM" id="SSF50729">
    <property type="entry name" value="PH domain-like"/>
    <property type="match status" value="1"/>
</dbReference>
<dbReference type="AlphaFoldDB" id="A0A4P9VX43"/>
<evidence type="ECO:0000313" key="3">
    <source>
        <dbReference type="EMBL" id="RKO84289.1"/>
    </source>
</evidence>
<dbReference type="PROSITE" id="PS50003">
    <property type="entry name" value="PH_DOMAIN"/>
    <property type="match status" value="1"/>
</dbReference>
<dbReference type="OrthoDB" id="2161732at2759"/>
<dbReference type="Gene3D" id="2.30.29.30">
    <property type="entry name" value="Pleckstrin-homology domain (PH domain)/Phosphotyrosine-binding domain (PTB)"/>
    <property type="match status" value="1"/>
</dbReference>
<sequence>MKSRAISPSVSSVSSVSGTGFNCCCPVHHRVRTCSVCTSLQSRFSTLPTGPADPSAQLLLPCCTNSAPEGPCNVPKRRNILPDPNLPPFGPSEMSPVSAAAARPSSHRVGGRPARSDSLGAPPGANALQKTNFDLLLAEIAAWNSREANEYRSTLSFSPHRSDCESRSGVFFSLADFQIDNCIETLRPPPQSAPVLASHAPELQYEHLAPRRTSSQPRSSTAAIPERLPMPKTAAPLPLPEQAQLGRAAPEPIITRTPSVSSSQLTPSPPTPPLSPATPLSEFDTASEIDRRPSTISTNSSHTSLNSLSTSGTRPRAGPAALLPDACSGPLSKLSKSTLRKVWTQRHFVLADGNLFLYRSDSPDASPLSVLTFTSRSSAAVAENGLWVIDVVGEGRTADYEQIVERRWALQCRDCEDMIRWLNAFRAACAAAVKVQSRIVEDNIFAPGSAASVSGDSKKSARRVVRRVSLSSMAPVMIF</sequence>
<keyword evidence="4" id="KW-1185">Reference proteome</keyword>
<accession>A0A4P9VX43</accession>
<gene>
    <name evidence="3" type="ORF">BDK51DRAFT_44540</name>
</gene>
<feature type="region of interest" description="Disordered" evidence="1">
    <location>
        <begin position="74"/>
        <end position="125"/>
    </location>
</feature>
<dbReference type="SMART" id="SM00233">
    <property type="entry name" value="PH"/>
    <property type="match status" value="1"/>
</dbReference>
<feature type="compositionally biased region" description="Low complexity" evidence="1">
    <location>
        <begin position="211"/>
        <end position="223"/>
    </location>
</feature>
<feature type="compositionally biased region" description="Pro residues" evidence="1">
    <location>
        <begin position="267"/>
        <end position="276"/>
    </location>
</feature>
<dbReference type="InterPro" id="IPR001849">
    <property type="entry name" value="PH_domain"/>
</dbReference>
<dbReference type="Proteomes" id="UP000269721">
    <property type="component" value="Unassembled WGS sequence"/>
</dbReference>
<feature type="region of interest" description="Disordered" evidence="1">
    <location>
        <begin position="257"/>
        <end position="321"/>
    </location>
</feature>
<dbReference type="Pfam" id="PF00169">
    <property type="entry name" value="PH"/>
    <property type="match status" value="1"/>
</dbReference>
<feature type="domain" description="PH" evidence="2">
    <location>
        <begin position="324"/>
        <end position="430"/>
    </location>
</feature>
<organism evidence="3 4">
    <name type="scientific">Blyttiomyces helicus</name>
    <dbReference type="NCBI Taxonomy" id="388810"/>
    <lineage>
        <taxon>Eukaryota</taxon>
        <taxon>Fungi</taxon>
        <taxon>Fungi incertae sedis</taxon>
        <taxon>Chytridiomycota</taxon>
        <taxon>Chytridiomycota incertae sedis</taxon>
        <taxon>Chytridiomycetes</taxon>
        <taxon>Chytridiomycetes incertae sedis</taxon>
        <taxon>Blyttiomyces</taxon>
    </lineage>
</organism>
<feature type="compositionally biased region" description="Low complexity" evidence="1">
    <location>
        <begin position="95"/>
        <end position="104"/>
    </location>
</feature>
<evidence type="ECO:0000313" key="4">
    <source>
        <dbReference type="Proteomes" id="UP000269721"/>
    </source>
</evidence>
<reference evidence="4" key="1">
    <citation type="journal article" date="2018" name="Nat. Microbiol.">
        <title>Leveraging single-cell genomics to expand the fungal tree of life.</title>
        <authorList>
            <person name="Ahrendt S.R."/>
            <person name="Quandt C.A."/>
            <person name="Ciobanu D."/>
            <person name="Clum A."/>
            <person name="Salamov A."/>
            <person name="Andreopoulos B."/>
            <person name="Cheng J.F."/>
            <person name="Woyke T."/>
            <person name="Pelin A."/>
            <person name="Henrissat B."/>
            <person name="Reynolds N.K."/>
            <person name="Benny G.L."/>
            <person name="Smith M.E."/>
            <person name="James T.Y."/>
            <person name="Grigoriev I.V."/>
        </authorList>
    </citation>
    <scope>NUCLEOTIDE SEQUENCE [LARGE SCALE GENOMIC DNA]</scope>
</reference>
<evidence type="ECO:0000259" key="2">
    <source>
        <dbReference type="PROSITE" id="PS50003"/>
    </source>
</evidence>
<feature type="compositionally biased region" description="Low complexity" evidence="1">
    <location>
        <begin position="294"/>
        <end position="313"/>
    </location>
</feature>
<evidence type="ECO:0000256" key="1">
    <source>
        <dbReference type="SAM" id="MobiDB-lite"/>
    </source>
</evidence>
<dbReference type="EMBL" id="ML000279">
    <property type="protein sequence ID" value="RKO84289.1"/>
    <property type="molecule type" value="Genomic_DNA"/>
</dbReference>